<dbReference type="CDD" id="cd07040">
    <property type="entry name" value="HP"/>
    <property type="match status" value="1"/>
</dbReference>
<dbReference type="OrthoDB" id="8685508at2"/>
<dbReference type="Gene3D" id="3.40.50.1240">
    <property type="entry name" value="Phosphoglycerate mutase-like"/>
    <property type="match status" value="1"/>
</dbReference>
<dbReference type="SMART" id="SM00855">
    <property type="entry name" value="PGAM"/>
    <property type="match status" value="1"/>
</dbReference>
<dbReference type="RefSeq" id="WP_157612005.1">
    <property type="nucleotide sequence ID" value="NZ_CP046622.1"/>
</dbReference>
<dbReference type="Proteomes" id="UP000425817">
    <property type="component" value="Chromosome"/>
</dbReference>
<dbReference type="PROSITE" id="PS51257">
    <property type="entry name" value="PROKAR_LIPOPROTEIN"/>
    <property type="match status" value="1"/>
</dbReference>
<reference evidence="2 3" key="1">
    <citation type="submission" date="2019-12" db="EMBL/GenBank/DDBJ databases">
        <title>Hybrid Genome Assemblies of two High G+C Isolates from Undergraduate Microbiology Courses.</title>
        <authorList>
            <person name="Ne Ville C.J."/>
            <person name="Enright D."/>
            <person name="Hernandez I."/>
            <person name="Dodsworth J."/>
            <person name="Orwin P.M."/>
        </authorList>
    </citation>
    <scope>NUCLEOTIDE SEQUENCE [LARGE SCALE GENOMIC DNA]</scope>
    <source>
        <strain evidence="2 3">CSUSB</strain>
    </source>
</reference>
<accession>A0A6I6H8T0</accession>
<feature type="chain" id="PRO_5026120316" evidence="1">
    <location>
        <begin position="24"/>
        <end position="190"/>
    </location>
</feature>
<gene>
    <name evidence="2" type="ORF">GOQ09_04095</name>
</gene>
<sequence>MNRAAVCMLLASALVLGCAPGSGQTDTGWGALRNGDVVLFRHAEAPGIGDPPGMRLDDCSTQRNLDDTGRKQARRIGERFRERGIAVSTVLTSEWCRARDTATLAFPAIKPRVDSAFNSLFSDRSREPEQSARARALLLAWRGPGVLVVTTHQANISALTGVALASGEGVVMRSRQGALAVVGTLPTDGQ</sequence>
<evidence type="ECO:0000313" key="3">
    <source>
        <dbReference type="Proteomes" id="UP000425817"/>
    </source>
</evidence>
<dbReference type="AlphaFoldDB" id="A0A6I6H8T0"/>
<organism evidence="2 3">
    <name type="scientific">Variovorax paradoxus</name>
    <dbReference type="NCBI Taxonomy" id="34073"/>
    <lineage>
        <taxon>Bacteria</taxon>
        <taxon>Pseudomonadati</taxon>
        <taxon>Pseudomonadota</taxon>
        <taxon>Betaproteobacteria</taxon>
        <taxon>Burkholderiales</taxon>
        <taxon>Comamonadaceae</taxon>
        <taxon>Variovorax</taxon>
    </lineage>
</organism>
<feature type="signal peptide" evidence="1">
    <location>
        <begin position="1"/>
        <end position="23"/>
    </location>
</feature>
<dbReference type="InterPro" id="IPR029033">
    <property type="entry name" value="His_PPase_superfam"/>
</dbReference>
<dbReference type="EMBL" id="CP046622">
    <property type="protein sequence ID" value="QGW80816.1"/>
    <property type="molecule type" value="Genomic_DNA"/>
</dbReference>
<proteinExistence type="predicted"/>
<evidence type="ECO:0000313" key="2">
    <source>
        <dbReference type="EMBL" id="QGW80816.1"/>
    </source>
</evidence>
<name>A0A6I6H8T0_VARPD</name>
<keyword evidence="1" id="KW-0732">Signal</keyword>
<dbReference type="Pfam" id="PF00300">
    <property type="entry name" value="His_Phos_1"/>
    <property type="match status" value="1"/>
</dbReference>
<protein>
    <submittedName>
        <fullName evidence="2">Histidine phosphatase family protein</fullName>
    </submittedName>
</protein>
<evidence type="ECO:0000256" key="1">
    <source>
        <dbReference type="SAM" id="SignalP"/>
    </source>
</evidence>
<dbReference type="SUPFAM" id="SSF53254">
    <property type="entry name" value="Phosphoglycerate mutase-like"/>
    <property type="match status" value="1"/>
</dbReference>
<dbReference type="InterPro" id="IPR013078">
    <property type="entry name" value="His_Pase_superF_clade-1"/>
</dbReference>